<evidence type="ECO:0000313" key="10">
    <source>
        <dbReference type="Proteomes" id="UP001138709"/>
    </source>
</evidence>
<feature type="transmembrane region" description="Helical" evidence="7">
    <location>
        <begin position="175"/>
        <end position="196"/>
    </location>
</feature>
<feature type="transmembrane region" description="Helical" evidence="7">
    <location>
        <begin position="390"/>
        <end position="409"/>
    </location>
</feature>
<feature type="transmembrane region" description="Helical" evidence="7">
    <location>
        <begin position="268"/>
        <end position="290"/>
    </location>
</feature>
<evidence type="ECO:0000256" key="7">
    <source>
        <dbReference type="SAM" id="Phobius"/>
    </source>
</evidence>
<dbReference type="PANTHER" id="PTHR12778:SF10">
    <property type="entry name" value="MAJOR FACILITATOR SUPERFAMILY DOMAIN-CONTAINING PROTEIN 3"/>
    <property type="match status" value="1"/>
</dbReference>
<dbReference type="Pfam" id="PF07690">
    <property type="entry name" value="MFS_1"/>
    <property type="match status" value="1"/>
</dbReference>
<feature type="transmembrane region" description="Helical" evidence="7">
    <location>
        <begin position="297"/>
        <end position="315"/>
    </location>
</feature>
<comment type="similarity">
    <text evidence="2">Belongs to the major facilitator superfamily.</text>
</comment>
<sequence length="423" mass="44793">MSDSALPRWRDRRFLVLLALGFSAGLPLPLTAFTLRQWFSESGVSLGAIGLTALIGLAYSLKFLWAPVLDHAAPPLFRALGRRRGWLASIQPVLALAILALGLTNPGADAAVTVAVAVAVAFLSASQDIVIDAYRIEVLEEREQGYGLACYVWGYRAALLAAGGGALAMAEFGGWSFAFAACAAMVGVGFAAVLAAPEPGRAPPEAPPDWAGRLRVAIVEPFADFLRRRYWFAILAFVALFKLGEALAGIMTAPFYRELGFSRLEVASVSSVFGLFATLLGALAGGWLVARIGTGRALVLTGITQMLSNLMYVALAHAGHDIRMLFAQVGVENFTDGLADAAFVTYLSALTSRSFTATQYALLSSLAAVPLRTLGASSGWLAEMLGWPNFFLLTTAAALPAMGIMLWLLKNLPPPPPKETPSG</sequence>
<comment type="subcellular location">
    <subcellularLocation>
        <location evidence="1">Membrane</location>
        <topology evidence="1">Multi-pass membrane protein</topology>
    </subcellularLocation>
</comment>
<keyword evidence="10" id="KW-1185">Reference proteome</keyword>
<comment type="caution">
    <text evidence="9">The sequence shown here is derived from an EMBL/GenBank/DDBJ whole genome shotgun (WGS) entry which is preliminary data.</text>
</comment>
<evidence type="ECO:0000313" key="9">
    <source>
        <dbReference type="EMBL" id="MBR0681828.1"/>
    </source>
</evidence>
<evidence type="ECO:0000256" key="5">
    <source>
        <dbReference type="ARBA" id="ARBA00022989"/>
    </source>
</evidence>
<dbReference type="Pfam" id="PF13000">
    <property type="entry name" value="Acatn"/>
    <property type="match status" value="1"/>
</dbReference>
<dbReference type="EMBL" id="JAAEDL010000014">
    <property type="protein sequence ID" value="MBR0681828.1"/>
    <property type="molecule type" value="Genomic_DNA"/>
</dbReference>
<keyword evidence="6 7" id="KW-0472">Membrane</keyword>
<dbReference type="InterPro" id="IPR036259">
    <property type="entry name" value="MFS_trans_sf"/>
</dbReference>
<dbReference type="Proteomes" id="UP001138709">
    <property type="component" value="Unassembled WGS sequence"/>
</dbReference>
<organism evidence="9 10">
    <name type="scientific">Neoroseomonas eburnea</name>
    <dbReference type="NCBI Taxonomy" id="1346889"/>
    <lineage>
        <taxon>Bacteria</taxon>
        <taxon>Pseudomonadati</taxon>
        <taxon>Pseudomonadota</taxon>
        <taxon>Alphaproteobacteria</taxon>
        <taxon>Acetobacterales</taxon>
        <taxon>Acetobacteraceae</taxon>
        <taxon>Neoroseomonas</taxon>
    </lineage>
</organism>
<dbReference type="NCBIfam" id="TIGR00901">
    <property type="entry name" value="2A0125"/>
    <property type="match status" value="1"/>
</dbReference>
<feature type="transmembrane region" description="Helical" evidence="7">
    <location>
        <begin position="146"/>
        <end position="169"/>
    </location>
</feature>
<evidence type="ECO:0000256" key="2">
    <source>
        <dbReference type="ARBA" id="ARBA00008335"/>
    </source>
</evidence>
<dbReference type="GO" id="GO:0008521">
    <property type="term" value="F:acetyl-CoA transmembrane transporter activity"/>
    <property type="evidence" value="ECO:0007669"/>
    <property type="project" value="InterPro"/>
</dbReference>
<reference evidence="9" key="2">
    <citation type="journal article" date="2021" name="Syst. Appl. Microbiol.">
        <title>Roseomonas hellenica sp. nov., isolated from roots of wild-growing Alkanna tinctoria.</title>
        <authorList>
            <person name="Rat A."/>
            <person name="Naranjo H.D."/>
            <person name="Lebbe L."/>
            <person name="Cnockaert M."/>
            <person name="Krigas N."/>
            <person name="Grigoriadou K."/>
            <person name="Maloupa E."/>
            <person name="Willems A."/>
        </authorList>
    </citation>
    <scope>NUCLEOTIDE SEQUENCE</scope>
    <source>
        <strain evidence="9">LMG 31228</strain>
    </source>
</reference>
<evidence type="ECO:0000256" key="6">
    <source>
        <dbReference type="ARBA" id="ARBA00023136"/>
    </source>
</evidence>
<protein>
    <submittedName>
        <fullName evidence="9">AmpG family muropeptide MFS transporter</fullName>
    </submittedName>
</protein>
<feature type="transmembrane region" description="Helical" evidence="7">
    <location>
        <begin position="44"/>
        <end position="65"/>
    </location>
</feature>
<dbReference type="PROSITE" id="PS50850">
    <property type="entry name" value="MFS"/>
    <property type="match status" value="1"/>
</dbReference>
<evidence type="ECO:0000256" key="3">
    <source>
        <dbReference type="ARBA" id="ARBA00022448"/>
    </source>
</evidence>
<dbReference type="SUPFAM" id="SSF103473">
    <property type="entry name" value="MFS general substrate transporter"/>
    <property type="match status" value="1"/>
</dbReference>
<dbReference type="InterPro" id="IPR004752">
    <property type="entry name" value="AmpG_permease/AT-1"/>
</dbReference>
<dbReference type="InterPro" id="IPR024371">
    <property type="entry name" value="AcetylCoA_trans_1-like"/>
</dbReference>
<dbReference type="RefSeq" id="WP_211847349.1">
    <property type="nucleotide sequence ID" value="NZ_JAAEDL010000014.1"/>
</dbReference>
<dbReference type="Gene3D" id="1.20.1250.20">
    <property type="entry name" value="MFS general substrate transporter like domains"/>
    <property type="match status" value="2"/>
</dbReference>
<feature type="domain" description="Major facilitator superfamily (MFS) profile" evidence="8">
    <location>
        <begin position="228"/>
        <end position="423"/>
    </location>
</feature>
<gene>
    <name evidence="9" type="ORF">GXW74_15140</name>
</gene>
<evidence type="ECO:0000256" key="1">
    <source>
        <dbReference type="ARBA" id="ARBA00004141"/>
    </source>
</evidence>
<dbReference type="InterPro" id="IPR011701">
    <property type="entry name" value="MFS"/>
</dbReference>
<feature type="transmembrane region" description="Helical" evidence="7">
    <location>
        <begin position="86"/>
        <end position="104"/>
    </location>
</feature>
<keyword evidence="4 7" id="KW-0812">Transmembrane</keyword>
<dbReference type="GO" id="GO:0016020">
    <property type="term" value="C:membrane"/>
    <property type="evidence" value="ECO:0007669"/>
    <property type="project" value="UniProtKB-SubCell"/>
</dbReference>
<keyword evidence="5 7" id="KW-1133">Transmembrane helix</keyword>
<evidence type="ECO:0000259" key="8">
    <source>
        <dbReference type="PROSITE" id="PS50850"/>
    </source>
</evidence>
<dbReference type="PANTHER" id="PTHR12778">
    <property type="entry name" value="SOLUTE CARRIER FAMILY 33 ACETYL-COA TRANSPORTER -RELATED"/>
    <property type="match status" value="1"/>
</dbReference>
<feature type="transmembrane region" description="Helical" evidence="7">
    <location>
        <begin position="110"/>
        <end position="134"/>
    </location>
</feature>
<accession>A0A9X9XDP2</accession>
<name>A0A9X9XDP2_9PROT</name>
<evidence type="ECO:0000256" key="4">
    <source>
        <dbReference type="ARBA" id="ARBA00022692"/>
    </source>
</evidence>
<dbReference type="AlphaFoldDB" id="A0A9X9XDP2"/>
<dbReference type="GO" id="GO:0035348">
    <property type="term" value="P:acetyl-CoA transmembrane transport"/>
    <property type="evidence" value="ECO:0007669"/>
    <property type="project" value="InterPro"/>
</dbReference>
<dbReference type="InterPro" id="IPR020846">
    <property type="entry name" value="MFS_dom"/>
</dbReference>
<reference evidence="9" key="1">
    <citation type="submission" date="2020-01" db="EMBL/GenBank/DDBJ databases">
        <authorList>
            <person name="Rat A."/>
        </authorList>
    </citation>
    <scope>NUCLEOTIDE SEQUENCE</scope>
    <source>
        <strain evidence="9">LMG 31228</strain>
    </source>
</reference>
<feature type="transmembrane region" description="Helical" evidence="7">
    <location>
        <begin position="230"/>
        <end position="256"/>
    </location>
</feature>
<proteinExistence type="inferred from homology"/>
<keyword evidence="3" id="KW-0813">Transport</keyword>